<evidence type="ECO:0000313" key="5">
    <source>
        <dbReference type="EMBL" id="GBF88360.1"/>
    </source>
</evidence>
<keyword evidence="6" id="KW-1185">Reference proteome</keyword>
<keyword evidence="4" id="KW-0175">Coiled coil</keyword>
<reference evidence="5 6" key="1">
    <citation type="journal article" date="2018" name="Sci. Rep.">
        <title>Raphidocelis subcapitata (=Pseudokirchneriella subcapitata) provides an insight into genome evolution and environmental adaptations in the Sphaeropleales.</title>
        <authorList>
            <person name="Suzuki S."/>
            <person name="Yamaguchi H."/>
            <person name="Nakajima N."/>
            <person name="Kawachi M."/>
        </authorList>
    </citation>
    <scope>NUCLEOTIDE SEQUENCE [LARGE SCALE GENOMIC DNA]</scope>
    <source>
        <strain evidence="5 6">NIES-35</strain>
    </source>
</reference>
<comment type="subcellular location">
    <subcellularLocation>
        <location evidence="1">Nucleus</location>
    </subcellularLocation>
</comment>
<feature type="coiled-coil region" evidence="4">
    <location>
        <begin position="69"/>
        <end position="103"/>
    </location>
</feature>
<dbReference type="PANTHER" id="PTHR13168">
    <property type="entry name" value="ASSOCIATE OF C-MYC AMY-1"/>
    <property type="match status" value="1"/>
</dbReference>
<keyword evidence="3" id="KW-0539">Nucleus</keyword>
<dbReference type="OrthoDB" id="524165at2759"/>
<dbReference type="FunCoup" id="A0A2V0NS13">
    <property type="interactions" value="755"/>
</dbReference>
<organism evidence="5 6">
    <name type="scientific">Raphidocelis subcapitata</name>
    <dbReference type="NCBI Taxonomy" id="307507"/>
    <lineage>
        <taxon>Eukaryota</taxon>
        <taxon>Viridiplantae</taxon>
        <taxon>Chlorophyta</taxon>
        <taxon>core chlorophytes</taxon>
        <taxon>Chlorophyceae</taxon>
        <taxon>CS clade</taxon>
        <taxon>Sphaeropleales</taxon>
        <taxon>Selenastraceae</taxon>
        <taxon>Raphidocelis</taxon>
    </lineage>
</organism>
<dbReference type="GO" id="GO:0003713">
    <property type="term" value="F:transcription coactivator activity"/>
    <property type="evidence" value="ECO:0007669"/>
    <property type="project" value="InterPro"/>
</dbReference>
<dbReference type="InterPro" id="IPR026060">
    <property type="entry name" value="AMY1"/>
</dbReference>
<dbReference type="Proteomes" id="UP000247498">
    <property type="component" value="Unassembled WGS sequence"/>
</dbReference>
<dbReference type="GO" id="GO:0005634">
    <property type="term" value="C:nucleus"/>
    <property type="evidence" value="ECO:0007669"/>
    <property type="project" value="UniProtKB-SubCell"/>
</dbReference>
<evidence type="ECO:0000256" key="3">
    <source>
        <dbReference type="ARBA" id="ARBA00023242"/>
    </source>
</evidence>
<proteinExistence type="inferred from homology"/>
<dbReference type="PANTHER" id="PTHR13168:SF0">
    <property type="entry name" value="C-MYC-BINDING PROTEIN"/>
    <property type="match status" value="1"/>
</dbReference>
<name>A0A2V0NS13_9CHLO</name>
<dbReference type="STRING" id="307507.A0A2V0NS13"/>
<protein>
    <submittedName>
        <fullName evidence="5">Uncharacterized protein</fullName>
    </submittedName>
</protein>
<evidence type="ECO:0000313" key="6">
    <source>
        <dbReference type="Proteomes" id="UP000247498"/>
    </source>
</evidence>
<dbReference type="AlphaFoldDB" id="A0A2V0NS13"/>
<evidence type="ECO:0000256" key="2">
    <source>
        <dbReference type="ARBA" id="ARBA00009389"/>
    </source>
</evidence>
<sequence>MDTNKEAFRRYLESAGVVDALTKGTSVPARPSAASLGCVLVSLYEEPDKPRQAVDYVKSCLGGPTPAEYEAVAAERDALKADLEEAQRAVAQLQAKVQALEAAKGA</sequence>
<dbReference type="InParanoid" id="A0A2V0NS13"/>
<accession>A0A2V0NS13</accession>
<dbReference type="EMBL" id="BDRX01000004">
    <property type="protein sequence ID" value="GBF88360.1"/>
    <property type="molecule type" value="Genomic_DNA"/>
</dbReference>
<evidence type="ECO:0000256" key="1">
    <source>
        <dbReference type="ARBA" id="ARBA00004123"/>
    </source>
</evidence>
<dbReference type="PRINTS" id="PR02028">
    <property type="entry name" value="CMYCBINDINGP"/>
</dbReference>
<comment type="caution">
    <text evidence="5">The sequence shown here is derived from an EMBL/GenBank/DDBJ whole genome shotgun (WGS) entry which is preliminary data.</text>
</comment>
<evidence type="ECO:0000256" key="4">
    <source>
        <dbReference type="SAM" id="Coils"/>
    </source>
</evidence>
<comment type="similarity">
    <text evidence="2">Belongs to the AMY1 family.</text>
</comment>
<gene>
    <name evidence="5" type="ORF">Rsub_01072</name>
</gene>